<feature type="signal peptide" evidence="1">
    <location>
        <begin position="1"/>
        <end position="18"/>
    </location>
</feature>
<dbReference type="SUPFAM" id="SSF47240">
    <property type="entry name" value="Ferritin-like"/>
    <property type="match status" value="1"/>
</dbReference>
<comment type="caution">
    <text evidence="2">The sequence shown here is derived from an EMBL/GenBank/DDBJ whole genome shotgun (WGS) entry which is preliminary data.</text>
</comment>
<dbReference type="Pfam" id="PF13668">
    <property type="entry name" value="Ferritin_2"/>
    <property type="match status" value="1"/>
</dbReference>
<reference evidence="2" key="1">
    <citation type="submission" date="2023-08" db="EMBL/GenBank/DDBJ databases">
        <title>Black Yeasts Isolated from many extreme environments.</title>
        <authorList>
            <person name="Coleine C."/>
            <person name="Stajich J.E."/>
            <person name="Selbmann L."/>
        </authorList>
    </citation>
    <scope>NUCLEOTIDE SEQUENCE</scope>
    <source>
        <strain evidence="2">CCFEE 5810</strain>
    </source>
</reference>
<dbReference type="CDD" id="cd00657">
    <property type="entry name" value="Ferritin_like"/>
    <property type="match status" value="1"/>
</dbReference>
<proteinExistence type="predicted"/>
<gene>
    <name evidence="2" type="ORF">LTR97_010513</name>
</gene>
<dbReference type="AlphaFoldDB" id="A0AAN7VNJ6"/>
<evidence type="ECO:0000313" key="3">
    <source>
        <dbReference type="Proteomes" id="UP001310594"/>
    </source>
</evidence>
<organism evidence="2 3">
    <name type="scientific">Elasticomyces elasticus</name>
    <dbReference type="NCBI Taxonomy" id="574655"/>
    <lineage>
        <taxon>Eukaryota</taxon>
        <taxon>Fungi</taxon>
        <taxon>Dikarya</taxon>
        <taxon>Ascomycota</taxon>
        <taxon>Pezizomycotina</taxon>
        <taxon>Dothideomycetes</taxon>
        <taxon>Dothideomycetidae</taxon>
        <taxon>Mycosphaerellales</taxon>
        <taxon>Teratosphaeriaceae</taxon>
        <taxon>Elasticomyces</taxon>
    </lineage>
</organism>
<accession>A0AAN7VNJ6</accession>
<dbReference type="InterPro" id="IPR052965">
    <property type="entry name" value="Pigment-catalase-like"/>
</dbReference>
<protein>
    <recommendedName>
        <fullName evidence="4">Stress response protein rds1p</fullName>
    </recommendedName>
</protein>
<dbReference type="PANTHER" id="PTHR31694:SF26">
    <property type="entry name" value="OS05G0151100 PROTEIN"/>
    <property type="match status" value="1"/>
</dbReference>
<dbReference type="Proteomes" id="UP001310594">
    <property type="component" value="Unassembled WGS sequence"/>
</dbReference>
<evidence type="ECO:0000256" key="1">
    <source>
        <dbReference type="SAM" id="SignalP"/>
    </source>
</evidence>
<dbReference type="InterPro" id="IPR009078">
    <property type="entry name" value="Ferritin-like_SF"/>
</dbReference>
<sequence length="321" mass="33428">MPSFVQAVLCALVGSSYAVPLTTGMTKKRQVESQMNDIDILRYALTLEHLEDKFYREGLANFSQSAFADAGFDATFYQNIQAISAHETGHVQFLTAALQGAGSKPTEECTYAFGVTSVLQFVATASILEGVGTSAYLGAAAQIANKGTLTAAGSILTIEARHSSYLRASLAQSPFPQPYDNPLTPDEVHTLAHGFIVSCPADNPTFPVKAFPGLAVTTTGKIVSGQLLSVQTVGYALAADSTTASLYAAFITVTGPVWALLTPGGDGKNFQVTVPAGVNGQSYLLLTNCNETVTDNTVVAGPVIVEITNPTGTAASNTTGS</sequence>
<dbReference type="EMBL" id="JAVRQU010000018">
    <property type="protein sequence ID" value="KAK5693037.1"/>
    <property type="molecule type" value="Genomic_DNA"/>
</dbReference>
<evidence type="ECO:0008006" key="4">
    <source>
        <dbReference type="Google" id="ProtNLM"/>
    </source>
</evidence>
<keyword evidence="1" id="KW-0732">Signal</keyword>
<evidence type="ECO:0000313" key="2">
    <source>
        <dbReference type="EMBL" id="KAK5693037.1"/>
    </source>
</evidence>
<feature type="chain" id="PRO_5043003346" description="Stress response protein rds1p" evidence="1">
    <location>
        <begin position="19"/>
        <end position="321"/>
    </location>
</feature>
<name>A0AAN7VNJ6_9PEZI</name>
<dbReference type="PANTHER" id="PTHR31694">
    <property type="entry name" value="DESICCATION-LIKE PROTEIN"/>
    <property type="match status" value="1"/>
</dbReference>